<dbReference type="RefSeq" id="WP_151692823.1">
    <property type="nucleotide sequence ID" value="NZ_BMGX01000002.1"/>
</dbReference>
<proteinExistence type="predicted"/>
<accession>A0A6L3ZKY7</accession>
<evidence type="ECO:0000256" key="2">
    <source>
        <dbReference type="ARBA" id="ARBA00022692"/>
    </source>
</evidence>
<feature type="transmembrane region" description="Helical" evidence="5">
    <location>
        <begin position="52"/>
        <end position="74"/>
    </location>
</feature>
<evidence type="ECO:0000256" key="1">
    <source>
        <dbReference type="ARBA" id="ARBA00004141"/>
    </source>
</evidence>
<dbReference type="NCBIfam" id="NF045576">
    <property type="entry name" value="BT_3928_fam"/>
    <property type="match status" value="1"/>
</dbReference>
<feature type="transmembrane region" description="Helical" evidence="5">
    <location>
        <begin position="81"/>
        <end position="101"/>
    </location>
</feature>
<dbReference type="OrthoDB" id="648842at2"/>
<dbReference type="AlphaFoldDB" id="A0A6L3ZKY7"/>
<dbReference type="GO" id="GO:0030416">
    <property type="term" value="P:methylamine metabolic process"/>
    <property type="evidence" value="ECO:0007669"/>
    <property type="project" value="InterPro"/>
</dbReference>
<evidence type="ECO:0000256" key="5">
    <source>
        <dbReference type="SAM" id="Phobius"/>
    </source>
</evidence>
<feature type="transmembrane region" description="Helical" evidence="5">
    <location>
        <begin position="149"/>
        <end position="166"/>
    </location>
</feature>
<evidence type="ECO:0000313" key="7">
    <source>
        <dbReference type="EMBL" id="KAB2818135.1"/>
    </source>
</evidence>
<keyword evidence="2 5" id="KW-0812">Transmembrane</keyword>
<dbReference type="Proteomes" id="UP000484164">
    <property type="component" value="Unassembled WGS sequence"/>
</dbReference>
<reference evidence="7 8" key="1">
    <citation type="submission" date="2019-10" db="EMBL/GenBank/DDBJ databases">
        <title>Genome sequence of Phaeocystidibacter marisrubri JCM30614 (type strain).</title>
        <authorList>
            <person name="Bowman J.P."/>
        </authorList>
    </citation>
    <scope>NUCLEOTIDE SEQUENCE [LARGE SCALE GENOMIC DNA]</scope>
    <source>
        <strain evidence="7 8">JCM 30614</strain>
    </source>
</reference>
<evidence type="ECO:0000256" key="3">
    <source>
        <dbReference type="ARBA" id="ARBA00022989"/>
    </source>
</evidence>
<comment type="caution">
    <text evidence="7">The sequence shown here is derived from an EMBL/GenBank/DDBJ whole genome shotgun (WGS) entry which is preliminary data.</text>
</comment>
<evidence type="ECO:0000259" key="6">
    <source>
        <dbReference type="Pfam" id="PF07291"/>
    </source>
</evidence>
<sequence length="381" mass="43119">MRRYLVQFIRILVGALFIFSGYVKLNDPMGFGFKLEEYFSESVLNLPFFTPYVVEMAIAICVVEIVVGLTLLLGIWRKLTLWVLTVMIVFFTFLTFYSSYYDVVTDCGCFGDAIPLTPDQSFGKDVILTILILILVFNRDVIQPIVRKGTGGAIVAIATLLCFYNSHHVLNHLPRQDFRAYKIGTDIAEGMKSAEELGKEAPVYETFFIFENEAGERVEVSGTAYVEDKWYEKTEWTMLSDLSESRKIKDGYEPPIHDFIMESDTGDITTWVLEQPKVILVLSYLLEKADSDGLKAISAWSWPLEEAGYKVLGWTNSGYEAVEEARHEHSLPFSFVSGDGTTIKTVVRSNPGIVALKNGVIVGKWHWNDRPTTAELEEVFK</sequence>
<feature type="transmembrane region" description="Helical" evidence="5">
    <location>
        <begin position="7"/>
        <end position="25"/>
    </location>
</feature>
<dbReference type="InterPro" id="IPR009908">
    <property type="entry name" value="Methylamine_util_MauE"/>
</dbReference>
<keyword evidence="3 5" id="KW-1133">Transmembrane helix</keyword>
<protein>
    <submittedName>
        <fullName evidence="7">DoxX family protein</fullName>
    </submittedName>
</protein>
<feature type="transmembrane region" description="Helical" evidence="5">
    <location>
        <begin position="121"/>
        <end position="137"/>
    </location>
</feature>
<comment type="subcellular location">
    <subcellularLocation>
        <location evidence="1">Membrane</location>
        <topology evidence="1">Multi-pass membrane protein</topology>
    </subcellularLocation>
</comment>
<keyword evidence="4 5" id="KW-0472">Membrane</keyword>
<organism evidence="7 8">
    <name type="scientific">Phaeocystidibacter marisrubri</name>
    <dbReference type="NCBI Taxonomy" id="1577780"/>
    <lineage>
        <taxon>Bacteria</taxon>
        <taxon>Pseudomonadati</taxon>
        <taxon>Bacteroidota</taxon>
        <taxon>Flavobacteriia</taxon>
        <taxon>Flavobacteriales</taxon>
        <taxon>Phaeocystidibacteraceae</taxon>
        <taxon>Phaeocystidibacter</taxon>
    </lineage>
</organism>
<gene>
    <name evidence="7" type="ORF">F8C82_06960</name>
</gene>
<keyword evidence="8" id="KW-1185">Reference proteome</keyword>
<dbReference type="Pfam" id="PF07291">
    <property type="entry name" value="MauE"/>
    <property type="match status" value="1"/>
</dbReference>
<evidence type="ECO:0000256" key="4">
    <source>
        <dbReference type="ARBA" id="ARBA00023136"/>
    </source>
</evidence>
<feature type="domain" description="Methylamine utilisation protein MauE" evidence="6">
    <location>
        <begin position="3"/>
        <end position="137"/>
    </location>
</feature>
<name>A0A6L3ZKY7_9FLAO</name>
<dbReference type="EMBL" id="WBVQ01000001">
    <property type="protein sequence ID" value="KAB2818135.1"/>
    <property type="molecule type" value="Genomic_DNA"/>
</dbReference>
<evidence type="ECO:0000313" key="8">
    <source>
        <dbReference type="Proteomes" id="UP000484164"/>
    </source>
</evidence>
<dbReference type="GO" id="GO:0016020">
    <property type="term" value="C:membrane"/>
    <property type="evidence" value="ECO:0007669"/>
    <property type="project" value="UniProtKB-SubCell"/>
</dbReference>